<reference evidence="2" key="2">
    <citation type="submission" date="2015-06" db="UniProtKB">
        <authorList>
            <consortium name="EnsemblPlants"/>
        </authorList>
    </citation>
    <scope>IDENTIFICATION</scope>
</reference>
<dbReference type="HOGENOM" id="CLU_128992_0_0_1"/>
<dbReference type="OMA" id="FQGDQNG"/>
<feature type="compositionally biased region" description="Polar residues" evidence="1">
    <location>
        <begin position="1"/>
        <end position="21"/>
    </location>
</feature>
<reference evidence="3" key="1">
    <citation type="submission" date="2013-06" db="EMBL/GenBank/DDBJ databases">
        <authorList>
            <person name="Zhao Q."/>
        </authorList>
    </citation>
    <scope>NUCLEOTIDE SEQUENCE</scope>
    <source>
        <strain evidence="3">cv. W1943</strain>
    </source>
</reference>
<evidence type="ECO:0000313" key="3">
    <source>
        <dbReference type="Proteomes" id="UP000008022"/>
    </source>
</evidence>
<proteinExistence type="predicted"/>
<keyword evidence="3" id="KW-1185">Reference proteome</keyword>
<feature type="compositionally biased region" description="Polar residues" evidence="1">
    <location>
        <begin position="108"/>
        <end position="122"/>
    </location>
</feature>
<dbReference type="AlphaFoldDB" id="A0A0E0N4E0"/>
<organism evidence="2 3">
    <name type="scientific">Oryza rufipogon</name>
    <name type="common">Brownbeard rice</name>
    <name type="synonym">Asian wild rice</name>
    <dbReference type="NCBI Taxonomy" id="4529"/>
    <lineage>
        <taxon>Eukaryota</taxon>
        <taxon>Viridiplantae</taxon>
        <taxon>Streptophyta</taxon>
        <taxon>Embryophyta</taxon>
        <taxon>Tracheophyta</taxon>
        <taxon>Spermatophyta</taxon>
        <taxon>Magnoliopsida</taxon>
        <taxon>Liliopsida</taxon>
        <taxon>Poales</taxon>
        <taxon>Poaceae</taxon>
        <taxon>BOP clade</taxon>
        <taxon>Oryzoideae</taxon>
        <taxon>Oryzeae</taxon>
        <taxon>Oryzinae</taxon>
        <taxon>Oryza</taxon>
    </lineage>
</organism>
<dbReference type="Proteomes" id="UP000008022">
    <property type="component" value="Unassembled WGS sequence"/>
</dbReference>
<sequence>MDQIKGTETNQLHQSEEQINQMDLKGTSEVSKEQKISKISKGSTSAPESAKRKITTVAVSKEQKISKISEGSTSAPESAKRKITTVAGQDKALIESYNKEIVDKHNTSNESDLVQGQVSIITGTPKAFQGDQNGDSDDSENEQNPVDPWSLDILSMAANDKEQTTMELFCCRSKQQWRV</sequence>
<feature type="region of interest" description="Disordered" evidence="1">
    <location>
        <begin position="107"/>
        <end position="148"/>
    </location>
</feature>
<dbReference type="EnsemblPlants" id="ORUFI01G39120.1">
    <property type="protein sequence ID" value="ORUFI01G39120.1"/>
    <property type="gene ID" value="ORUFI01G39120"/>
</dbReference>
<protein>
    <submittedName>
        <fullName evidence="2">Uncharacterized protein</fullName>
    </submittedName>
</protein>
<dbReference type="Gramene" id="ORUFI01G39120.1">
    <property type="protein sequence ID" value="ORUFI01G39120.1"/>
    <property type="gene ID" value="ORUFI01G39120"/>
</dbReference>
<evidence type="ECO:0000256" key="1">
    <source>
        <dbReference type="SAM" id="MobiDB-lite"/>
    </source>
</evidence>
<accession>A0A0E0N4E0</accession>
<feature type="region of interest" description="Disordered" evidence="1">
    <location>
        <begin position="1"/>
        <end position="83"/>
    </location>
</feature>
<evidence type="ECO:0000313" key="2">
    <source>
        <dbReference type="EnsemblPlants" id="ORUFI01G39120.1"/>
    </source>
</evidence>
<name>A0A0E0N4E0_ORYRU</name>